<dbReference type="Pfam" id="PF00005">
    <property type="entry name" value="ABC_tran"/>
    <property type="match status" value="1"/>
</dbReference>
<evidence type="ECO:0000256" key="1">
    <source>
        <dbReference type="ARBA" id="ARBA00022448"/>
    </source>
</evidence>
<proteinExistence type="predicted"/>
<dbReference type="PANTHER" id="PTHR42788:SF19">
    <property type="entry name" value="ALIPHATIC SULFONATES IMPORT ATP-BINDING PROTEIN SSUB 2"/>
    <property type="match status" value="1"/>
</dbReference>
<evidence type="ECO:0000256" key="3">
    <source>
        <dbReference type="ARBA" id="ARBA00022840"/>
    </source>
</evidence>
<reference evidence="6 7" key="1">
    <citation type="journal article" date="2018" name="Int. J. Syst. Evol. Microbiol.">
        <title>Bifidobacterium callitrichidarum sp. nov. from the faeces of the emperor tamarin (Saguinus imperator).</title>
        <authorList>
            <person name="Modesto M."/>
            <person name="Michelini S."/>
            <person name="Sansosti M.C."/>
            <person name="De Filippo C."/>
            <person name="Cavalieri D."/>
            <person name="Qvirist L."/>
            <person name="Andlid T."/>
            <person name="Spiezio C."/>
            <person name="Sandri C."/>
            <person name="Pascarelli S."/>
            <person name="Sgorbati B."/>
            <person name="Mattarelli P."/>
        </authorList>
    </citation>
    <scope>NUCLEOTIDE SEQUENCE [LARGE SCALE GENOMIC DNA]</scope>
    <source>
        <strain evidence="6 7">TRI 5</strain>
    </source>
</reference>
<dbReference type="AlphaFoldDB" id="A0A2U2NAY2"/>
<dbReference type="GO" id="GO:0016887">
    <property type="term" value="F:ATP hydrolysis activity"/>
    <property type="evidence" value="ECO:0007669"/>
    <property type="project" value="InterPro"/>
</dbReference>
<feature type="region of interest" description="Disordered" evidence="4">
    <location>
        <begin position="217"/>
        <end position="240"/>
    </location>
</feature>
<dbReference type="InterPro" id="IPR027417">
    <property type="entry name" value="P-loop_NTPase"/>
</dbReference>
<accession>A0A2U2NAY2</accession>
<evidence type="ECO:0000259" key="5">
    <source>
        <dbReference type="PROSITE" id="PS50893"/>
    </source>
</evidence>
<dbReference type="SMART" id="SM00382">
    <property type="entry name" value="AAA"/>
    <property type="match status" value="1"/>
</dbReference>
<dbReference type="Gene3D" id="3.40.50.300">
    <property type="entry name" value="P-loop containing nucleotide triphosphate hydrolases"/>
    <property type="match status" value="1"/>
</dbReference>
<evidence type="ECO:0000256" key="2">
    <source>
        <dbReference type="ARBA" id="ARBA00022741"/>
    </source>
</evidence>
<dbReference type="GO" id="GO:0005524">
    <property type="term" value="F:ATP binding"/>
    <property type="evidence" value="ECO:0007669"/>
    <property type="project" value="UniProtKB-KW"/>
</dbReference>
<keyword evidence="7" id="KW-1185">Reference proteome</keyword>
<evidence type="ECO:0000256" key="4">
    <source>
        <dbReference type="SAM" id="MobiDB-lite"/>
    </source>
</evidence>
<keyword evidence="2" id="KW-0547">Nucleotide-binding</keyword>
<dbReference type="InterPro" id="IPR017871">
    <property type="entry name" value="ABC_transporter-like_CS"/>
</dbReference>
<dbReference type="PROSITE" id="PS50893">
    <property type="entry name" value="ABC_TRANSPORTER_2"/>
    <property type="match status" value="1"/>
</dbReference>
<name>A0A2U2NAY2_9BIFI</name>
<sequence>MDSSSSEHADGEDRRVLLRDVGHSFDRTGEDMLFRHLTMTLHPKHVYALTGPSGSGKSTLLSIIAGWVTPVTGTVERIGCGRVCWVLQNPHGVARRSALDHVALPFIARGERRHDAETHAMELLDAFGLTTLARKPFRDLSGGEAQRLMLARGVASHAGLLLVDEPTAQLDLNTAATVNEHLHNLSMSGAIVVVATHDPRTRDACTDLIDLRDWQSDEVAGRDETPAVNGREQGQGNRNE</sequence>
<feature type="domain" description="ABC transporter" evidence="5">
    <location>
        <begin position="16"/>
        <end position="238"/>
    </location>
</feature>
<dbReference type="EMBL" id="QFFM01000007">
    <property type="protein sequence ID" value="PWG66247.1"/>
    <property type="molecule type" value="Genomic_DNA"/>
</dbReference>
<organism evidence="6 7">
    <name type="scientific">Bifidobacterium callitrichidarum</name>
    <dbReference type="NCBI Taxonomy" id="2052941"/>
    <lineage>
        <taxon>Bacteria</taxon>
        <taxon>Bacillati</taxon>
        <taxon>Actinomycetota</taxon>
        <taxon>Actinomycetes</taxon>
        <taxon>Bifidobacteriales</taxon>
        <taxon>Bifidobacteriaceae</taxon>
        <taxon>Bifidobacterium</taxon>
    </lineage>
</organism>
<dbReference type="InterPro" id="IPR050166">
    <property type="entry name" value="ABC_transporter_ATP-bind"/>
</dbReference>
<evidence type="ECO:0000313" key="6">
    <source>
        <dbReference type="EMBL" id="PWG66247.1"/>
    </source>
</evidence>
<dbReference type="OrthoDB" id="4425833at2"/>
<dbReference type="SUPFAM" id="SSF52540">
    <property type="entry name" value="P-loop containing nucleoside triphosphate hydrolases"/>
    <property type="match status" value="1"/>
</dbReference>
<keyword evidence="3" id="KW-0067">ATP-binding</keyword>
<dbReference type="InterPro" id="IPR003439">
    <property type="entry name" value="ABC_transporter-like_ATP-bd"/>
</dbReference>
<evidence type="ECO:0000313" key="7">
    <source>
        <dbReference type="Proteomes" id="UP000245876"/>
    </source>
</evidence>
<dbReference type="PANTHER" id="PTHR42788">
    <property type="entry name" value="TAURINE IMPORT ATP-BINDING PROTEIN-RELATED"/>
    <property type="match status" value="1"/>
</dbReference>
<protein>
    <submittedName>
        <fullName evidence="6">ABC transporter</fullName>
    </submittedName>
</protein>
<comment type="caution">
    <text evidence="6">The sequence shown here is derived from an EMBL/GenBank/DDBJ whole genome shotgun (WGS) entry which is preliminary data.</text>
</comment>
<keyword evidence="1" id="KW-0813">Transport</keyword>
<gene>
    <name evidence="6" type="ORF">DF196_04460</name>
</gene>
<dbReference type="InterPro" id="IPR003593">
    <property type="entry name" value="AAA+_ATPase"/>
</dbReference>
<dbReference type="Proteomes" id="UP000245876">
    <property type="component" value="Unassembled WGS sequence"/>
</dbReference>
<dbReference type="PROSITE" id="PS00211">
    <property type="entry name" value="ABC_TRANSPORTER_1"/>
    <property type="match status" value="1"/>
</dbReference>